<name>A0A852V9B1_9BACT</name>
<proteinExistence type="inferred from homology"/>
<dbReference type="InterPro" id="IPR051906">
    <property type="entry name" value="TolC-like"/>
</dbReference>
<sequence length="489" mass="52596">MNVSLCTQRLVTLGGMVFLCLTAHAQSTGSTSAGSNTVNTPRPFDPGSNTTNPSALAEQAQNPFLGSVPTGPLIPGVLPLSLHEAVSRALRANLGLIDSEQNHAEARAARIRALSTLLPQLSADAVQDYRNIVDSGIGLKTVLGPYNFQTAHIYLTQRVLDVSAIRNATAAQRSGDASNDQFIDSRNIVVLAATSSYLLVAGSQVRLETARAELATAAATDRLVQDRVAHDVSPQIEGIRAEVVRRSAEQRVAIAYARFEKDKLALTRIIGLPIAQEFQLTDSLIYTPAPDDSLDDLVAIVKTQRQDIRAAKAQLEAAKESVKAQSAERLPTLEVRASVGETGFVYAKSTPDYEVAARIAIPIFTGRRIESDILTAKAVLHQREAELADIQARAVYDVRTALLDLKAAEASVEVSNANLSLAREGLRQARDRFLNGVTNSVDLVQAQQDVAEAEDNRIASVYAHSLAKLMLIRATGTAEANYLTYLGVR</sequence>
<dbReference type="GO" id="GO:0015562">
    <property type="term" value="F:efflux transmembrane transporter activity"/>
    <property type="evidence" value="ECO:0007669"/>
    <property type="project" value="InterPro"/>
</dbReference>
<organism evidence="11 12">
    <name type="scientific">Tunturiibacter lichenicola</name>
    <dbReference type="NCBI Taxonomy" id="2051959"/>
    <lineage>
        <taxon>Bacteria</taxon>
        <taxon>Pseudomonadati</taxon>
        <taxon>Acidobacteriota</taxon>
        <taxon>Terriglobia</taxon>
        <taxon>Terriglobales</taxon>
        <taxon>Acidobacteriaceae</taxon>
        <taxon>Tunturiibacter</taxon>
    </lineage>
</organism>
<evidence type="ECO:0000256" key="1">
    <source>
        <dbReference type="ARBA" id="ARBA00004442"/>
    </source>
</evidence>
<keyword evidence="3" id="KW-0813">Transport</keyword>
<feature type="signal peptide" evidence="10">
    <location>
        <begin position="1"/>
        <end position="25"/>
    </location>
</feature>
<evidence type="ECO:0000313" key="11">
    <source>
        <dbReference type="EMBL" id="NYF87967.1"/>
    </source>
</evidence>
<evidence type="ECO:0000256" key="7">
    <source>
        <dbReference type="ARBA" id="ARBA00023237"/>
    </source>
</evidence>
<keyword evidence="4" id="KW-1134">Transmembrane beta strand</keyword>
<dbReference type="Gene3D" id="1.20.1600.10">
    <property type="entry name" value="Outer membrane efflux proteins (OEP)"/>
    <property type="match status" value="1"/>
</dbReference>
<feature type="coiled-coil region" evidence="8">
    <location>
        <begin position="301"/>
        <end position="328"/>
    </location>
</feature>
<feature type="region of interest" description="Disordered" evidence="9">
    <location>
        <begin position="27"/>
        <end position="55"/>
    </location>
</feature>
<dbReference type="PANTHER" id="PTHR30026:SF20">
    <property type="entry name" value="OUTER MEMBRANE PROTEIN TOLC"/>
    <property type="match status" value="1"/>
</dbReference>
<accession>A0A852V9B1</accession>
<protein>
    <submittedName>
        <fullName evidence="11">Outer membrane protein TolC</fullName>
    </submittedName>
</protein>
<dbReference type="SUPFAM" id="SSF56954">
    <property type="entry name" value="Outer membrane efflux proteins (OEP)"/>
    <property type="match status" value="1"/>
</dbReference>
<evidence type="ECO:0000256" key="2">
    <source>
        <dbReference type="ARBA" id="ARBA00007613"/>
    </source>
</evidence>
<comment type="subcellular location">
    <subcellularLocation>
        <location evidence="1">Cell outer membrane</location>
    </subcellularLocation>
</comment>
<evidence type="ECO:0000256" key="8">
    <source>
        <dbReference type="SAM" id="Coils"/>
    </source>
</evidence>
<dbReference type="PANTHER" id="PTHR30026">
    <property type="entry name" value="OUTER MEMBRANE PROTEIN TOLC"/>
    <property type="match status" value="1"/>
</dbReference>
<evidence type="ECO:0000256" key="9">
    <source>
        <dbReference type="SAM" id="MobiDB-lite"/>
    </source>
</evidence>
<evidence type="ECO:0000256" key="10">
    <source>
        <dbReference type="SAM" id="SignalP"/>
    </source>
</evidence>
<feature type="compositionally biased region" description="Polar residues" evidence="9">
    <location>
        <begin position="27"/>
        <end position="40"/>
    </location>
</feature>
<keyword evidence="8" id="KW-0175">Coiled coil</keyword>
<dbReference type="GO" id="GO:0015288">
    <property type="term" value="F:porin activity"/>
    <property type="evidence" value="ECO:0007669"/>
    <property type="project" value="TreeGrafter"/>
</dbReference>
<comment type="caution">
    <text evidence="11">The sequence shown here is derived from an EMBL/GenBank/DDBJ whole genome shotgun (WGS) entry which is preliminary data.</text>
</comment>
<dbReference type="Pfam" id="PF02321">
    <property type="entry name" value="OEP"/>
    <property type="match status" value="1"/>
</dbReference>
<comment type="similarity">
    <text evidence="2">Belongs to the outer membrane factor (OMF) (TC 1.B.17) family.</text>
</comment>
<gene>
    <name evidence="11" type="ORF">HDF08_000034</name>
</gene>
<evidence type="ECO:0000313" key="12">
    <source>
        <dbReference type="Proteomes" id="UP000564385"/>
    </source>
</evidence>
<evidence type="ECO:0000256" key="3">
    <source>
        <dbReference type="ARBA" id="ARBA00022448"/>
    </source>
</evidence>
<dbReference type="InterPro" id="IPR003423">
    <property type="entry name" value="OMP_efflux"/>
</dbReference>
<feature type="chain" id="PRO_5032299063" evidence="10">
    <location>
        <begin position="26"/>
        <end position="489"/>
    </location>
</feature>
<dbReference type="GO" id="GO:0009279">
    <property type="term" value="C:cell outer membrane"/>
    <property type="evidence" value="ECO:0007669"/>
    <property type="project" value="UniProtKB-SubCell"/>
</dbReference>
<keyword evidence="5" id="KW-0812">Transmembrane</keyword>
<keyword evidence="10" id="KW-0732">Signal</keyword>
<dbReference type="EMBL" id="JACCCU010000001">
    <property type="protein sequence ID" value="NYF87967.1"/>
    <property type="molecule type" value="Genomic_DNA"/>
</dbReference>
<evidence type="ECO:0000256" key="4">
    <source>
        <dbReference type="ARBA" id="ARBA00022452"/>
    </source>
</evidence>
<reference evidence="11 12" key="1">
    <citation type="submission" date="2020-07" db="EMBL/GenBank/DDBJ databases">
        <title>Genomic Encyclopedia of Type Strains, Phase IV (KMG-V): Genome sequencing to study the core and pangenomes of soil and plant-associated prokaryotes.</title>
        <authorList>
            <person name="Whitman W."/>
        </authorList>
    </citation>
    <scope>NUCLEOTIDE SEQUENCE [LARGE SCALE GENOMIC DNA]</scope>
    <source>
        <strain evidence="11 12">M8UP22</strain>
    </source>
</reference>
<keyword evidence="6" id="KW-0472">Membrane</keyword>
<dbReference type="Proteomes" id="UP000564385">
    <property type="component" value="Unassembled WGS sequence"/>
</dbReference>
<evidence type="ECO:0000256" key="6">
    <source>
        <dbReference type="ARBA" id="ARBA00023136"/>
    </source>
</evidence>
<evidence type="ECO:0000256" key="5">
    <source>
        <dbReference type="ARBA" id="ARBA00022692"/>
    </source>
</evidence>
<dbReference type="AlphaFoldDB" id="A0A852V9B1"/>
<dbReference type="GO" id="GO:1990281">
    <property type="term" value="C:efflux pump complex"/>
    <property type="evidence" value="ECO:0007669"/>
    <property type="project" value="TreeGrafter"/>
</dbReference>
<keyword evidence="7" id="KW-0998">Cell outer membrane</keyword>